<feature type="compositionally biased region" description="Polar residues" evidence="2">
    <location>
        <begin position="154"/>
        <end position="164"/>
    </location>
</feature>
<evidence type="ECO:0000313" key="5">
    <source>
        <dbReference type="Proteomes" id="UP000218231"/>
    </source>
</evidence>
<evidence type="ECO:0000313" key="4">
    <source>
        <dbReference type="EMBL" id="PAV74959.1"/>
    </source>
</evidence>
<keyword evidence="5" id="KW-1185">Reference proteome</keyword>
<evidence type="ECO:0000256" key="2">
    <source>
        <dbReference type="SAM" id="MobiDB-lite"/>
    </source>
</evidence>
<dbReference type="PANTHER" id="PTHR46664">
    <property type="entry name" value="ATM INTERACTOR"/>
    <property type="match status" value="1"/>
</dbReference>
<feature type="region of interest" description="Disordered" evidence="2">
    <location>
        <begin position="231"/>
        <end position="266"/>
    </location>
</feature>
<reference evidence="4 5" key="1">
    <citation type="journal article" date="2017" name="Curr. Biol.">
        <title>Genome architecture and evolution of a unichromosomal asexual nematode.</title>
        <authorList>
            <person name="Fradin H."/>
            <person name="Zegar C."/>
            <person name="Gutwein M."/>
            <person name="Lucas J."/>
            <person name="Kovtun M."/>
            <person name="Corcoran D."/>
            <person name="Baugh L.R."/>
            <person name="Kiontke K."/>
            <person name="Gunsalus K."/>
            <person name="Fitch D.H."/>
            <person name="Piano F."/>
        </authorList>
    </citation>
    <scope>NUCLEOTIDE SEQUENCE [LARGE SCALE GENOMIC DNA]</scope>
    <source>
        <strain evidence="4">PF1309</strain>
    </source>
</reference>
<feature type="region of interest" description="Disordered" evidence="2">
    <location>
        <begin position="126"/>
        <end position="164"/>
    </location>
</feature>
<keyword evidence="1" id="KW-0862">Zinc</keyword>
<dbReference type="GO" id="GO:0000976">
    <property type="term" value="F:transcription cis-regulatory region binding"/>
    <property type="evidence" value="ECO:0007669"/>
    <property type="project" value="InterPro"/>
</dbReference>
<organism evidence="4 5">
    <name type="scientific">Diploscapter pachys</name>
    <dbReference type="NCBI Taxonomy" id="2018661"/>
    <lineage>
        <taxon>Eukaryota</taxon>
        <taxon>Metazoa</taxon>
        <taxon>Ecdysozoa</taxon>
        <taxon>Nematoda</taxon>
        <taxon>Chromadorea</taxon>
        <taxon>Rhabditida</taxon>
        <taxon>Rhabditina</taxon>
        <taxon>Rhabditomorpha</taxon>
        <taxon>Rhabditoidea</taxon>
        <taxon>Rhabditidae</taxon>
        <taxon>Diploscapter</taxon>
    </lineage>
</organism>
<dbReference type="PROSITE" id="PS00028">
    <property type="entry name" value="ZINC_FINGER_C2H2_1"/>
    <property type="match status" value="1"/>
</dbReference>
<feature type="compositionally biased region" description="Low complexity" evidence="2">
    <location>
        <begin position="233"/>
        <end position="263"/>
    </location>
</feature>
<dbReference type="SMART" id="SM00355">
    <property type="entry name" value="ZnF_C2H2"/>
    <property type="match status" value="3"/>
</dbReference>
<dbReference type="PANTHER" id="PTHR46664:SF1">
    <property type="entry name" value="ATM INTERACTOR"/>
    <property type="match status" value="1"/>
</dbReference>
<feature type="compositionally biased region" description="Low complexity" evidence="2">
    <location>
        <begin position="182"/>
        <end position="195"/>
    </location>
</feature>
<proteinExistence type="predicted"/>
<dbReference type="STRING" id="2018661.A0A2A2KM88"/>
<evidence type="ECO:0000256" key="1">
    <source>
        <dbReference type="PROSITE-ProRule" id="PRU00042"/>
    </source>
</evidence>
<dbReference type="PROSITE" id="PS50157">
    <property type="entry name" value="ZINC_FINGER_C2H2_2"/>
    <property type="match status" value="1"/>
</dbReference>
<keyword evidence="1" id="KW-0479">Metal-binding</keyword>
<dbReference type="InterPro" id="IPR013087">
    <property type="entry name" value="Znf_C2H2_type"/>
</dbReference>
<gene>
    <name evidence="4" type="ORF">WR25_10173</name>
</gene>
<evidence type="ECO:0000259" key="3">
    <source>
        <dbReference type="PROSITE" id="PS50157"/>
    </source>
</evidence>
<dbReference type="Proteomes" id="UP000218231">
    <property type="component" value="Unassembled WGS sequence"/>
</dbReference>
<feature type="domain" description="C2H2-type" evidence="3">
    <location>
        <begin position="19"/>
        <end position="42"/>
    </location>
</feature>
<accession>A0A2A2KM88</accession>
<comment type="caution">
    <text evidence="4">The sequence shown here is derived from an EMBL/GenBank/DDBJ whole genome shotgun (WGS) entry which is preliminary data.</text>
</comment>
<feature type="region of interest" description="Disordered" evidence="2">
    <location>
        <begin position="182"/>
        <end position="201"/>
    </location>
</feature>
<dbReference type="AlphaFoldDB" id="A0A2A2KM88"/>
<dbReference type="GO" id="GO:0045944">
    <property type="term" value="P:positive regulation of transcription by RNA polymerase II"/>
    <property type="evidence" value="ECO:0007669"/>
    <property type="project" value="InterPro"/>
</dbReference>
<dbReference type="OrthoDB" id="6354171at2759"/>
<dbReference type="InterPro" id="IPR055303">
    <property type="entry name" value="ATMIN"/>
</dbReference>
<dbReference type="GO" id="GO:0005634">
    <property type="term" value="C:nucleus"/>
    <property type="evidence" value="ECO:0007669"/>
    <property type="project" value="TreeGrafter"/>
</dbReference>
<dbReference type="GO" id="GO:0008270">
    <property type="term" value="F:zinc ion binding"/>
    <property type="evidence" value="ECO:0007669"/>
    <property type="project" value="UniProtKB-KW"/>
</dbReference>
<keyword evidence="1" id="KW-0863">Zinc-finger</keyword>
<name>A0A2A2KM88_9BILA</name>
<protein>
    <recommendedName>
        <fullName evidence="3">C2H2-type domain-containing protein</fullName>
    </recommendedName>
</protein>
<dbReference type="GO" id="GO:0000981">
    <property type="term" value="F:DNA-binding transcription factor activity, RNA polymerase II-specific"/>
    <property type="evidence" value="ECO:0007669"/>
    <property type="project" value="TreeGrafter"/>
</dbReference>
<sequence length="368" mass="42348">MEVNVFPEESQILSLENDSNCEKCNRKFTNSSAYRLHNIRVHGVVESEGDKRIQSSSYNKNQKSATFIYHCPVSECRDKNVKYNGMRYLRQHYLRVHSEKQFPCDKCSYKTGLQKDLLYHKKKRCTMREKQDEDNAEQKKNLKRKMTSRKDQPESSNISEQESICKTNEANVEILNMPSTSQINNNQMDQQMNTNPSMGPTQSYLDYEEPYFYNGNGGNGLLRMDRATAVEPHQLQTQQQGQGQAEPSQQQQQQQQQHSGHSQQRIRTLSAYTQVSVPYYMPHQQHQSAQYDYQPFNDIPASSSSGFTSLATEMDKSALIRDESSFRNAGTSMEDPLDLGDYYRNIQTQTAWGDGDDLLANFPDDLGC</sequence>
<feature type="compositionally biased region" description="Basic and acidic residues" evidence="2">
    <location>
        <begin position="126"/>
        <end position="140"/>
    </location>
</feature>
<dbReference type="EMBL" id="LIAE01008246">
    <property type="protein sequence ID" value="PAV74959.1"/>
    <property type="molecule type" value="Genomic_DNA"/>
</dbReference>